<accession>A0A6A4X029</accession>
<comment type="caution">
    <text evidence="1">The sequence shown here is derived from an EMBL/GenBank/DDBJ whole genome shotgun (WGS) entry which is preliminary data.</text>
</comment>
<evidence type="ECO:0000313" key="2">
    <source>
        <dbReference type="Proteomes" id="UP000440578"/>
    </source>
</evidence>
<organism evidence="1 2">
    <name type="scientific">Amphibalanus amphitrite</name>
    <name type="common">Striped barnacle</name>
    <name type="synonym">Balanus amphitrite</name>
    <dbReference type="NCBI Taxonomy" id="1232801"/>
    <lineage>
        <taxon>Eukaryota</taxon>
        <taxon>Metazoa</taxon>
        <taxon>Ecdysozoa</taxon>
        <taxon>Arthropoda</taxon>
        <taxon>Crustacea</taxon>
        <taxon>Multicrustacea</taxon>
        <taxon>Cirripedia</taxon>
        <taxon>Thoracica</taxon>
        <taxon>Thoracicalcarea</taxon>
        <taxon>Balanomorpha</taxon>
        <taxon>Balanoidea</taxon>
        <taxon>Balanidae</taxon>
        <taxon>Amphibalaninae</taxon>
        <taxon>Amphibalanus</taxon>
    </lineage>
</organism>
<evidence type="ECO:0000313" key="1">
    <source>
        <dbReference type="EMBL" id="KAF0307792.1"/>
    </source>
</evidence>
<dbReference type="EMBL" id="VIIS01000544">
    <property type="protein sequence ID" value="KAF0307792.1"/>
    <property type="molecule type" value="Genomic_DNA"/>
</dbReference>
<proteinExistence type="predicted"/>
<gene>
    <name evidence="1" type="ORF">FJT64_020982</name>
</gene>
<dbReference type="AlphaFoldDB" id="A0A6A4X029"/>
<sequence>MLRDAFVEVFDINRPLREMIGGPMKIVLNDDAQPYAITAARSIPFAWREKTKDQLDKLLRDGCPIGITYTGLFGKLTDGGYQAGPVVKTLDSMVPFLKKKSEQAIKKARGYLREAYIVRVGELRKKSKSYDSHLYMVHVLRGTLDYLDELVQWLDQTDADPWVPWDERPNASR</sequence>
<keyword evidence="2" id="KW-1185">Reference proteome</keyword>
<dbReference type="Proteomes" id="UP000440578">
    <property type="component" value="Unassembled WGS sequence"/>
</dbReference>
<name>A0A6A4X029_AMPAM</name>
<protein>
    <submittedName>
        <fullName evidence="1">Uncharacterized protein</fullName>
    </submittedName>
</protein>
<reference evidence="1 2" key="1">
    <citation type="submission" date="2019-07" db="EMBL/GenBank/DDBJ databases">
        <title>Draft genome assembly of a fouling barnacle, Amphibalanus amphitrite (Darwin, 1854): The first reference genome for Thecostraca.</title>
        <authorList>
            <person name="Kim W."/>
        </authorList>
    </citation>
    <scope>NUCLEOTIDE SEQUENCE [LARGE SCALE GENOMIC DNA]</scope>
    <source>
        <strain evidence="1">SNU_AA5</strain>
        <tissue evidence="1">Soma without cirri and trophi</tissue>
    </source>
</reference>